<name>A0A3B0WR89_9ZZZZ</name>
<dbReference type="PANTHER" id="PTHR33606">
    <property type="entry name" value="PROTEIN YCII"/>
    <property type="match status" value="1"/>
</dbReference>
<protein>
    <submittedName>
        <fullName evidence="2">YciL protein</fullName>
    </submittedName>
</protein>
<reference evidence="2" key="1">
    <citation type="submission" date="2018-06" db="EMBL/GenBank/DDBJ databases">
        <authorList>
            <person name="Zhirakovskaya E."/>
        </authorList>
    </citation>
    <scope>NUCLEOTIDE SEQUENCE</scope>
</reference>
<sequence length="101" mass="10982">MLYSIFAYDVKNSLPLRAKARTEHIARLKSLDNAGRLILAGPNPAIDSDTPGDAGFTGSLIVAEFESLEDAKSWASQDPYIDAGVYEKVDVKPFKKVLPAD</sequence>
<proteinExistence type="predicted"/>
<dbReference type="SUPFAM" id="SSF54909">
    <property type="entry name" value="Dimeric alpha+beta barrel"/>
    <property type="match status" value="1"/>
</dbReference>
<dbReference type="Pfam" id="PF03795">
    <property type="entry name" value="YCII"/>
    <property type="match status" value="1"/>
</dbReference>
<dbReference type="InterPro" id="IPR011008">
    <property type="entry name" value="Dimeric_a/b-barrel"/>
</dbReference>
<dbReference type="Gene3D" id="3.30.70.1060">
    <property type="entry name" value="Dimeric alpha+beta barrel"/>
    <property type="match status" value="1"/>
</dbReference>
<dbReference type="AlphaFoldDB" id="A0A3B0WR89"/>
<dbReference type="PANTHER" id="PTHR33606:SF3">
    <property type="entry name" value="PROTEIN YCII"/>
    <property type="match status" value="1"/>
</dbReference>
<accession>A0A3B0WR89</accession>
<gene>
    <name evidence="2" type="ORF">MNBD_GAMMA04-1778</name>
</gene>
<organism evidence="2">
    <name type="scientific">hydrothermal vent metagenome</name>
    <dbReference type="NCBI Taxonomy" id="652676"/>
    <lineage>
        <taxon>unclassified sequences</taxon>
        <taxon>metagenomes</taxon>
        <taxon>ecological metagenomes</taxon>
    </lineage>
</organism>
<evidence type="ECO:0000313" key="2">
    <source>
        <dbReference type="EMBL" id="VAW46776.1"/>
    </source>
</evidence>
<evidence type="ECO:0000259" key="1">
    <source>
        <dbReference type="Pfam" id="PF03795"/>
    </source>
</evidence>
<dbReference type="InterPro" id="IPR005545">
    <property type="entry name" value="YCII"/>
</dbReference>
<dbReference type="NCBIfam" id="NF008473">
    <property type="entry name" value="PRK11370.1"/>
    <property type="match status" value="1"/>
</dbReference>
<feature type="domain" description="YCII-related" evidence="1">
    <location>
        <begin position="1"/>
        <end position="95"/>
    </location>
</feature>
<dbReference type="InterPro" id="IPR051807">
    <property type="entry name" value="Sec-metab_biosynth-assoc"/>
</dbReference>
<dbReference type="EMBL" id="UOFB01000159">
    <property type="protein sequence ID" value="VAW46776.1"/>
    <property type="molecule type" value="Genomic_DNA"/>
</dbReference>